<dbReference type="OrthoDB" id="127592at2"/>
<dbReference type="CDD" id="cd04056">
    <property type="entry name" value="Peptidases_S53"/>
    <property type="match status" value="1"/>
</dbReference>
<dbReference type="PROSITE" id="PS00138">
    <property type="entry name" value="SUBTILASE_SER"/>
    <property type="match status" value="1"/>
</dbReference>
<dbReference type="GO" id="GO:0008240">
    <property type="term" value="F:tripeptidyl-peptidase activity"/>
    <property type="evidence" value="ECO:0007669"/>
    <property type="project" value="TreeGrafter"/>
</dbReference>
<dbReference type="SUPFAM" id="SSF54897">
    <property type="entry name" value="Protease propeptides/inhibitors"/>
    <property type="match status" value="1"/>
</dbReference>
<dbReference type="EMBL" id="RYZR01000002">
    <property type="protein sequence ID" value="RUL66477.1"/>
    <property type="molecule type" value="Genomic_DNA"/>
</dbReference>
<feature type="signal peptide" evidence="10">
    <location>
        <begin position="1"/>
        <end position="28"/>
    </location>
</feature>
<dbReference type="InterPro" id="IPR030400">
    <property type="entry name" value="Sedolisin_dom"/>
</dbReference>
<keyword evidence="6 8" id="KW-0106">Calcium</keyword>
<feature type="domain" description="Peptidase S53" evidence="11">
    <location>
        <begin position="257"/>
        <end position="757"/>
    </location>
</feature>
<keyword evidence="4 8" id="KW-0378">Hydrolase</keyword>
<keyword evidence="2 8" id="KW-0479">Metal-binding</keyword>
<accession>A0A3S0PH27</accession>
<dbReference type="PANTHER" id="PTHR14218:SF15">
    <property type="entry name" value="TRIPEPTIDYL-PEPTIDASE 1"/>
    <property type="match status" value="1"/>
</dbReference>
<sequence length="1094" mass="115046">MFIESRHRPWCIALAVTLGSVVSPVWSAATPQATNAYPDYQPDSPRINAAIDNSNLVTVQGSRPALAVAKYDKGPLPSSQLIRNVTLLLKRSDEKQKQADAYSAQLTNPSSPYFHHWLTPAQIGQMFGPAQSDVNKVTQWIKSQGLTVTSVSPTGMTIHFSGTAGALGNAFHTSLHSYSVNGEQHFANAGAEQIPAALQAVVQNAVPLHNFFPKPLYHNVGLVKKDKNSGRWQTATKDASAPNFTVPPGTNSGTAYDVAPADFNTIYNVNPLWQQGTPIRGAGQTVVVLEQSDVLPGDIQTFRQAFLPANATGTVSYIHPLLYPADTSCPDPGEVYPDEGEAALDAEWAGAAAPDANIVVASCSDAGGATFAPFQAAENITLGTDSRFAVMPAILSLSYGECEPEGLVDGNASYAGFLWQTASMEGVTVFVSSGDAGAVACDQGSEVSFQGTTVNGLGSTPYNVSVGGTDFHDLNETSKYWTSTNLPLDSSAISYVPEMTWNDSCASSVIYPLLGFGSAVESCNSLTPAQQQAFLNTVGGGGGASTNWYQQPWQTGVYGISNYNFRTMPDVSLFAANGLFGHALVYCMSDPNVGGTTCDYSQPDDVYFNSAGGTSFAAPAMAGVQALINQAVGRTGGNYLLPGTGNILPALYSIATKEYGTNGSPNTAMLAACNASNGAAINTQCVFNDITVGDNAEVCLAGSRDCYSGAGVEQFGISSNGGATTLAPAWMTNAGYDNATGLGSVNVTNLVHAVAKFYQPFQRGYVAPYDFMSGSNGVGDGFSDIALVDPVKGTLTSLGMKGSVVVQKVSQSIAPGYSIGAIGNILGDNGVGQLAWTGPDNRLYLWDGNGTGNYFPMPIGNVYAAGWKLIGSGTPDGSKQSQLFWFNATMHQFGWWKVAYNWSTFTYEATISPITTVAADYVPTLADVNGDGYADIVWTSTTDNSVYVWINDQQGGFVDHRIADHPAGFVLFGAGDVNGDGNTDLIWTNPSSNQMSWWLMDGFTVLSQQTVSVAPGYTMSSIADYDGDGLADILWVGKAGDVYEWQSNGSSFQSFRVADAAGNPLVIPAGTQVQTSRLQGSATGGENTSVGSSH</sequence>
<dbReference type="RefSeq" id="WP_126671974.1">
    <property type="nucleotide sequence ID" value="NZ_RYZR01000002.1"/>
</dbReference>
<organism evidence="12 13">
    <name type="scientific">Dyella dinghuensis</name>
    <dbReference type="NCBI Taxonomy" id="1920169"/>
    <lineage>
        <taxon>Bacteria</taxon>
        <taxon>Pseudomonadati</taxon>
        <taxon>Pseudomonadota</taxon>
        <taxon>Gammaproteobacteria</taxon>
        <taxon>Lysobacterales</taxon>
        <taxon>Rhodanobacteraceae</taxon>
        <taxon>Dyella</taxon>
    </lineage>
</organism>
<comment type="cofactor">
    <cofactor evidence="8">
        <name>Ca(2+)</name>
        <dbReference type="ChEBI" id="CHEBI:29108"/>
    </cofactor>
    <text evidence="8">Binds 1 Ca(2+) ion per subunit.</text>
</comment>
<dbReference type="Pfam" id="PF09286">
    <property type="entry name" value="Pro-kuma_activ"/>
    <property type="match status" value="1"/>
</dbReference>
<comment type="caution">
    <text evidence="12">The sequence shown here is derived from an EMBL/GenBank/DDBJ whole genome shotgun (WGS) entry which is preliminary data.</text>
</comment>
<keyword evidence="7" id="KW-0865">Zymogen</keyword>
<evidence type="ECO:0000256" key="8">
    <source>
        <dbReference type="PROSITE-ProRule" id="PRU01032"/>
    </source>
</evidence>
<evidence type="ECO:0000256" key="6">
    <source>
        <dbReference type="ARBA" id="ARBA00022837"/>
    </source>
</evidence>
<feature type="chain" id="PRO_5018561628" description="Peptidase S53 domain-containing protein" evidence="10">
    <location>
        <begin position="29"/>
        <end position="1094"/>
    </location>
</feature>
<dbReference type="GO" id="GO:0006508">
    <property type="term" value="P:proteolysis"/>
    <property type="evidence" value="ECO:0007669"/>
    <property type="project" value="UniProtKB-KW"/>
</dbReference>
<dbReference type="InterPro" id="IPR015366">
    <property type="entry name" value="S53_propep"/>
</dbReference>
<evidence type="ECO:0000256" key="7">
    <source>
        <dbReference type="ARBA" id="ARBA00023145"/>
    </source>
</evidence>
<protein>
    <recommendedName>
        <fullName evidence="11">Peptidase S53 domain-containing protein</fullName>
    </recommendedName>
</protein>
<gene>
    <name evidence="12" type="ORF">EKH79_01205</name>
</gene>
<evidence type="ECO:0000256" key="4">
    <source>
        <dbReference type="ARBA" id="ARBA00022801"/>
    </source>
</evidence>
<feature type="binding site" evidence="8">
    <location>
        <position position="690"/>
    </location>
    <ligand>
        <name>Ca(2+)</name>
        <dbReference type="ChEBI" id="CHEBI:29108"/>
    </ligand>
</feature>
<dbReference type="Gene3D" id="2.130.10.130">
    <property type="entry name" value="Integrin alpha, N-terminal"/>
    <property type="match status" value="1"/>
</dbReference>
<keyword evidence="13" id="KW-1185">Reference proteome</keyword>
<dbReference type="SUPFAM" id="SSF69318">
    <property type="entry name" value="Integrin alpha N-terminal domain"/>
    <property type="match status" value="1"/>
</dbReference>
<dbReference type="InterPro" id="IPR013517">
    <property type="entry name" value="FG-GAP"/>
</dbReference>
<dbReference type="GO" id="GO:0046872">
    <property type="term" value="F:metal ion binding"/>
    <property type="evidence" value="ECO:0007669"/>
    <property type="project" value="UniProtKB-UniRule"/>
</dbReference>
<evidence type="ECO:0000256" key="5">
    <source>
        <dbReference type="ARBA" id="ARBA00022825"/>
    </source>
</evidence>
<dbReference type="Gene3D" id="3.40.50.200">
    <property type="entry name" value="Peptidase S8/S53 domain"/>
    <property type="match status" value="1"/>
</dbReference>
<feature type="region of interest" description="Disordered" evidence="9">
    <location>
        <begin position="1072"/>
        <end position="1094"/>
    </location>
</feature>
<proteinExistence type="predicted"/>
<reference evidence="12 13" key="1">
    <citation type="submission" date="2018-12" db="EMBL/GenBank/DDBJ databases">
        <title>Dyella dinghuensis sp. nov. DHOA06 and Dyella choica sp. nov. 4M-K27, isolated from forest soil.</title>
        <authorList>
            <person name="Qiu L.-H."/>
            <person name="Gao Z.-H."/>
        </authorList>
    </citation>
    <scope>NUCLEOTIDE SEQUENCE [LARGE SCALE GENOMIC DNA]</scope>
    <source>
        <strain evidence="12 13">DHOA06</strain>
    </source>
</reference>
<dbReference type="CDD" id="cd11377">
    <property type="entry name" value="Pro-peptidase_S53"/>
    <property type="match status" value="1"/>
</dbReference>
<keyword evidence="1 8" id="KW-0645">Protease</keyword>
<evidence type="ECO:0000313" key="12">
    <source>
        <dbReference type="EMBL" id="RUL66477.1"/>
    </source>
</evidence>
<feature type="binding site" evidence="8">
    <location>
        <position position="689"/>
    </location>
    <ligand>
        <name>Ca(2+)</name>
        <dbReference type="ChEBI" id="CHEBI:29108"/>
    </ligand>
</feature>
<dbReference type="InterPro" id="IPR028994">
    <property type="entry name" value="Integrin_alpha_N"/>
</dbReference>
<dbReference type="SMART" id="SM00944">
    <property type="entry name" value="Pro-kuma_activ"/>
    <property type="match status" value="1"/>
</dbReference>
<dbReference type="PANTHER" id="PTHR14218">
    <property type="entry name" value="PROTEASE S8 TRIPEPTIDYL PEPTIDASE I CLN2"/>
    <property type="match status" value="1"/>
</dbReference>
<evidence type="ECO:0000256" key="9">
    <source>
        <dbReference type="SAM" id="MobiDB-lite"/>
    </source>
</evidence>
<feature type="active site" description="Charge relay system" evidence="8">
    <location>
        <position position="615"/>
    </location>
</feature>
<dbReference type="InterPro" id="IPR023828">
    <property type="entry name" value="Peptidase_S8_Ser-AS"/>
</dbReference>
<dbReference type="AlphaFoldDB" id="A0A3S0PH27"/>
<feature type="binding site" evidence="8">
    <location>
        <position position="737"/>
    </location>
    <ligand>
        <name>Ca(2+)</name>
        <dbReference type="ChEBI" id="CHEBI:29108"/>
    </ligand>
</feature>
<evidence type="ECO:0000256" key="3">
    <source>
        <dbReference type="ARBA" id="ARBA00022729"/>
    </source>
</evidence>
<feature type="active site" description="Charge relay system" evidence="8">
    <location>
        <position position="345"/>
    </location>
</feature>
<dbReference type="PROSITE" id="PS51695">
    <property type="entry name" value="SEDOLISIN"/>
    <property type="match status" value="1"/>
</dbReference>
<keyword evidence="5 8" id="KW-0720">Serine protease</keyword>
<dbReference type="Proteomes" id="UP000267077">
    <property type="component" value="Unassembled WGS sequence"/>
</dbReference>
<dbReference type="Pfam" id="PF01839">
    <property type="entry name" value="FG-GAP"/>
    <property type="match status" value="1"/>
</dbReference>
<evidence type="ECO:0000256" key="1">
    <source>
        <dbReference type="ARBA" id="ARBA00022670"/>
    </source>
</evidence>
<dbReference type="Pfam" id="PF13517">
    <property type="entry name" value="FG-GAP_3"/>
    <property type="match status" value="1"/>
</dbReference>
<feature type="binding site" evidence="8">
    <location>
        <position position="735"/>
    </location>
    <ligand>
        <name>Ca(2+)</name>
        <dbReference type="ChEBI" id="CHEBI:29108"/>
    </ligand>
</feature>
<feature type="active site" description="Charge relay system" evidence="8">
    <location>
        <position position="341"/>
    </location>
</feature>
<evidence type="ECO:0000256" key="2">
    <source>
        <dbReference type="ARBA" id="ARBA00022723"/>
    </source>
</evidence>
<dbReference type="InterPro" id="IPR036852">
    <property type="entry name" value="Peptidase_S8/S53_dom_sf"/>
</dbReference>
<evidence type="ECO:0000259" key="11">
    <source>
        <dbReference type="PROSITE" id="PS51695"/>
    </source>
</evidence>
<keyword evidence="3 10" id="KW-0732">Signal</keyword>
<evidence type="ECO:0000256" key="10">
    <source>
        <dbReference type="SAM" id="SignalP"/>
    </source>
</evidence>
<evidence type="ECO:0000313" key="13">
    <source>
        <dbReference type="Proteomes" id="UP000267077"/>
    </source>
</evidence>
<dbReference type="InterPro" id="IPR050819">
    <property type="entry name" value="Tripeptidyl-peptidase_I"/>
</dbReference>
<name>A0A3S0PH27_9GAMM</name>
<dbReference type="GO" id="GO:0004252">
    <property type="term" value="F:serine-type endopeptidase activity"/>
    <property type="evidence" value="ECO:0007669"/>
    <property type="project" value="UniProtKB-UniRule"/>
</dbReference>
<dbReference type="SUPFAM" id="SSF52743">
    <property type="entry name" value="Subtilisin-like"/>
    <property type="match status" value="1"/>
</dbReference>